<dbReference type="AlphaFoldDB" id="A0A6J5DNJ4"/>
<sequence length="82" mass="9414">MRTNKHRAAGKLDNLERALIAAIDEALRPGPSAITPRGYVAFMTMSSIELGRRFKQALRDELYERQRRKIRDRAARATKTET</sequence>
<protein>
    <submittedName>
        <fullName evidence="1">Uncharacterized protein</fullName>
    </submittedName>
</protein>
<accession>A0A6J5DNJ4</accession>
<organism evidence="1 2">
    <name type="scientific">Paraburkholderia humisilvae</name>
    <dbReference type="NCBI Taxonomy" id="627669"/>
    <lineage>
        <taxon>Bacteria</taxon>
        <taxon>Pseudomonadati</taxon>
        <taxon>Pseudomonadota</taxon>
        <taxon>Betaproteobacteria</taxon>
        <taxon>Burkholderiales</taxon>
        <taxon>Burkholderiaceae</taxon>
        <taxon>Paraburkholderia</taxon>
    </lineage>
</organism>
<evidence type="ECO:0000313" key="1">
    <source>
        <dbReference type="EMBL" id="CAB3755483.1"/>
    </source>
</evidence>
<evidence type="ECO:0000313" key="2">
    <source>
        <dbReference type="Proteomes" id="UP000494363"/>
    </source>
</evidence>
<proteinExistence type="predicted"/>
<gene>
    <name evidence="1" type="ORF">LMG29542_02605</name>
</gene>
<reference evidence="1 2" key="1">
    <citation type="submission" date="2020-04" db="EMBL/GenBank/DDBJ databases">
        <authorList>
            <person name="De Canck E."/>
        </authorList>
    </citation>
    <scope>NUCLEOTIDE SEQUENCE [LARGE SCALE GENOMIC DNA]</scope>
    <source>
        <strain evidence="1 2">LMG 29542</strain>
    </source>
</reference>
<dbReference type="Proteomes" id="UP000494363">
    <property type="component" value="Unassembled WGS sequence"/>
</dbReference>
<dbReference type="RefSeq" id="WP_175226853.1">
    <property type="nucleotide sequence ID" value="NZ_JBHLTK010000168.1"/>
</dbReference>
<name>A0A6J5DNJ4_9BURK</name>
<dbReference type="EMBL" id="CADIKH010000010">
    <property type="protein sequence ID" value="CAB3755483.1"/>
    <property type="molecule type" value="Genomic_DNA"/>
</dbReference>
<keyword evidence="2" id="KW-1185">Reference proteome</keyword>